<gene>
    <name evidence="2" type="ORF">OIK44_07505</name>
</gene>
<evidence type="ECO:0000313" key="2">
    <source>
        <dbReference type="EMBL" id="MDC8757430.1"/>
    </source>
</evidence>
<dbReference type="EMBL" id="JAQQXR010000002">
    <property type="protein sequence ID" value="MDC8757430.1"/>
    <property type="molecule type" value="Genomic_DNA"/>
</dbReference>
<keyword evidence="1" id="KW-0732">Signal</keyword>
<dbReference type="Proteomes" id="UP001221208">
    <property type="component" value="Unassembled WGS sequence"/>
</dbReference>
<protein>
    <submittedName>
        <fullName evidence="2">Uncharacterized protein</fullName>
    </submittedName>
</protein>
<keyword evidence="3" id="KW-1185">Reference proteome</keyword>
<sequence>MFARRTPLSPPAAPLRRLAAVALLAGAGAAAQAAAPSTFGTIVGNAVLCLDQIDNAYFHAYLSTSFGPAYKREGGAYWFKADASLWGAAITDVIVSDDTSALTFVGVVADTTPEKIDEAIVAAAGLHYKKIDASKYPVRESSPGSKIVYFRTKSKVFCAKYKPLPPGNK</sequence>
<feature type="signal peptide" evidence="1">
    <location>
        <begin position="1"/>
        <end position="33"/>
    </location>
</feature>
<comment type="caution">
    <text evidence="2">The sequence shown here is derived from an EMBL/GenBank/DDBJ whole genome shotgun (WGS) entry which is preliminary data.</text>
</comment>
<evidence type="ECO:0000256" key="1">
    <source>
        <dbReference type="SAM" id="SignalP"/>
    </source>
</evidence>
<dbReference type="RefSeq" id="WP_273670105.1">
    <property type="nucleotide sequence ID" value="NZ_JAQQXR010000002.1"/>
</dbReference>
<evidence type="ECO:0000313" key="3">
    <source>
        <dbReference type="Proteomes" id="UP001221208"/>
    </source>
</evidence>
<proteinExistence type="predicted"/>
<feature type="chain" id="PRO_5045171668" evidence="1">
    <location>
        <begin position="34"/>
        <end position="169"/>
    </location>
</feature>
<organism evidence="2 3">
    <name type="scientific">Janthinobacterium fluminis</name>
    <dbReference type="NCBI Taxonomy" id="2987524"/>
    <lineage>
        <taxon>Bacteria</taxon>
        <taxon>Pseudomonadati</taxon>
        <taxon>Pseudomonadota</taxon>
        <taxon>Betaproteobacteria</taxon>
        <taxon>Burkholderiales</taxon>
        <taxon>Oxalobacteraceae</taxon>
        <taxon>Janthinobacterium</taxon>
    </lineage>
</organism>
<reference evidence="2 3" key="1">
    <citation type="submission" date="2022-10" db="EMBL/GenBank/DDBJ databases">
        <title>Janthinobacterium sp. hw3 Genome sequencing.</title>
        <authorList>
            <person name="Park S."/>
        </authorList>
    </citation>
    <scope>NUCLEOTIDE SEQUENCE [LARGE SCALE GENOMIC DNA]</scope>
    <source>
        <strain evidence="3">hw3</strain>
    </source>
</reference>
<accession>A0ABT5JXF9</accession>
<name>A0ABT5JXF9_9BURK</name>